<feature type="modified residue" description="4-aspartylphosphate" evidence="7">
    <location>
        <position position="969"/>
    </location>
</feature>
<evidence type="ECO:0000256" key="5">
    <source>
        <dbReference type="ARBA" id="ARBA00022679"/>
    </source>
</evidence>
<keyword evidence="4 7" id="KW-0597">Phosphoprotein</keyword>
<dbReference type="InterPro" id="IPR000014">
    <property type="entry name" value="PAS"/>
</dbReference>
<dbReference type="GO" id="GO:0005886">
    <property type="term" value="C:plasma membrane"/>
    <property type="evidence" value="ECO:0007669"/>
    <property type="project" value="UniProtKB-SubCell"/>
</dbReference>
<dbReference type="Gene3D" id="1.10.287.130">
    <property type="match status" value="1"/>
</dbReference>
<evidence type="ECO:0000259" key="12">
    <source>
        <dbReference type="PROSITE" id="PS50113"/>
    </source>
</evidence>
<evidence type="ECO:0000313" key="13">
    <source>
        <dbReference type="EMBL" id="NUZ07170.1"/>
    </source>
</evidence>
<dbReference type="InterPro" id="IPR013655">
    <property type="entry name" value="PAS_fold_3"/>
</dbReference>
<comment type="subcellular location">
    <subcellularLocation>
        <location evidence="2">Cell inner membrane</location>
        <topology evidence="2">Multi-pass membrane protein</topology>
    </subcellularLocation>
</comment>
<evidence type="ECO:0000256" key="2">
    <source>
        <dbReference type="ARBA" id="ARBA00004429"/>
    </source>
</evidence>
<evidence type="ECO:0000259" key="11">
    <source>
        <dbReference type="PROSITE" id="PS50112"/>
    </source>
</evidence>
<evidence type="ECO:0000256" key="3">
    <source>
        <dbReference type="ARBA" id="ARBA00012438"/>
    </source>
</evidence>
<dbReference type="SMART" id="SM00091">
    <property type="entry name" value="PAS"/>
    <property type="match status" value="2"/>
</dbReference>
<dbReference type="InterPro" id="IPR001789">
    <property type="entry name" value="Sig_transdc_resp-reg_receiver"/>
</dbReference>
<dbReference type="NCBIfam" id="TIGR00229">
    <property type="entry name" value="sensory_box"/>
    <property type="match status" value="2"/>
</dbReference>
<sequence>MTVPASPPPTDALDAMPAAVWRALAEQSRELLAISDAERRLLWGNAAFVACLALRPGDRWPPRVAAADGSPLDDAVEAGLAGGRLGPIELDLPCPSPGTCTVRAEARRIGRFFVWTLQDLTESRRASAQLRRQNELLEMAREFGRIGIWERDIATGSGRWDRQVFAFWGLDPEHGTPSYDEAVQRIHPDDQVRMSYPASMRSPGRYAQRYRVVHPDGSTRWIHSQWEVQKSPDGTPGRAVGIMMDDTEAYEAARTLHAVNAQLEMAVDLGNIAVWRQDLRTQVAHCNAAAFGLLGYAPRGDGVPVGRARALVHPADLPAVEASARRALRTNRPSDVEARYCHADGSWRYLLTRRVVQRGPSNEPLAFVGVSLDVTDRVLPLRTAQDLARRLDAAATAARLGIWTLTVGGGAEWNAQMFELFDVDPRAGTPTVHAWLESCVDPRDRARVARLALEYIHHGSGRYEIEFRTRRRDGSKRWMVVRADVDPEPGGTRRLLGVALDVTEQRQMLEALRDASERSALITRHAGIGTWETDAAGGHERWDDQMFHLRGLSPHDTVPSPAERLALVHPDDRSRALEERNRAVGSGQPGAYEFRVRWPDGSYRWLASRSAPLLDADGRVLRQVGVNWDITESRNAELARAQAAIAERDMQAKSQFLSRMSHELRTALNAVLGFTQLLQIEAERDGMQSQLDKLAHIRAAGDHLLSLINDVLELSGIESGDVRLAPRRVEIATLVGEALPLVAPMADRQRVTLGTGRLDGVVHADPTRLRQVLLNLLSNAIKYNRAGGRVDVESTAAGERMRLAVTDTGRGLAASQLEHLFEPFNRFGAEREGIEGTGIGLTIVKTLVEGMGGSIAVTSTPGLGSRFELDLPATARLDDRGEAGAPPGTAHPTSPEGAARQRDTVQPFAAGAAPTRHARLLYIEDNAVNVLLVEELVRSIGSLSIEAASTGAEGVERARSLRPDLILVDLQLPDFDGYEVLRRLRADPATRDIPCVALSANAMPEDIEHGLEAGFCEYWTKPIDFGVFIAALERRFPPETSQAG</sequence>
<dbReference type="Gene3D" id="2.10.70.100">
    <property type="match status" value="4"/>
</dbReference>
<dbReference type="PROSITE" id="PS50113">
    <property type="entry name" value="PAC"/>
    <property type="match status" value="4"/>
</dbReference>
<dbReference type="InterPro" id="IPR001610">
    <property type="entry name" value="PAC"/>
</dbReference>
<dbReference type="InterPro" id="IPR052162">
    <property type="entry name" value="Sensor_kinase/Photoreceptor"/>
</dbReference>
<comment type="catalytic activity">
    <reaction evidence="1">
        <text>ATP + protein L-histidine = ADP + protein N-phospho-L-histidine.</text>
        <dbReference type="EC" id="2.7.13.3"/>
    </reaction>
</comment>
<keyword evidence="5" id="KW-0808">Transferase</keyword>
<dbReference type="EC" id="2.7.13.3" evidence="3"/>
<feature type="domain" description="PAC" evidence="12">
    <location>
        <begin position="590"/>
        <end position="642"/>
    </location>
</feature>
<dbReference type="PANTHER" id="PTHR43304:SF1">
    <property type="entry name" value="PAC DOMAIN-CONTAINING PROTEIN"/>
    <property type="match status" value="1"/>
</dbReference>
<dbReference type="InterPro" id="IPR003661">
    <property type="entry name" value="HisK_dim/P_dom"/>
</dbReference>
<dbReference type="EMBL" id="JABWMJ010000007">
    <property type="protein sequence ID" value="NUZ07170.1"/>
    <property type="molecule type" value="Genomic_DNA"/>
</dbReference>
<dbReference type="InterPro" id="IPR005467">
    <property type="entry name" value="His_kinase_dom"/>
</dbReference>
<dbReference type="SMART" id="SM00388">
    <property type="entry name" value="HisKA"/>
    <property type="match status" value="1"/>
</dbReference>
<dbReference type="InterPro" id="IPR000700">
    <property type="entry name" value="PAS-assoc_C"/>
</dbReference>
<dbReference type="FunFam" id="3.30.565.10:FF:000006">
    <property type="entry name" value="Sensor histidine kinase WalK"/>
    <property type="match status" value="1"/>
</dbReference>
<feature type="region of interest" description="Disordered" evidence="8">
    <location>
        <begin position="878"/>
        <end position="901"/>
    </location>
</feature>
<dbReference type="Pfam" id="PF00072">
    <property type="entry name" value="Response_reg"/>
    <property type="match status" value="1"/>
</dbReference>
<dbReference type="SUPFAM" id="SSF52172">
    <property type="entry name" value="CheY-like"/>
    <property type="match status" value="1"/>
</dbReference>
<evidence type="ECO:0000256" key="4">
    <source>
        <dbReference type="ARBA" id="ARBA00022553"/>
    </source>
</evidence>
<dbReference type="Proteomes" id="UP000529637">
    <property type="component" value="Unassembled WGS sequence"/>
</dbReference>
<feature type="domain" description="Histidine kinase" evidence="9">
    <location>
        <begin position="659"/>
        <end position="875"/>
    </location>
</feature>
<dbReference type="InterPro" id="IPR036097">
    <property type="entry name" value="HisK_dim/P_sf"/>
</dbReference>
<dbReference type="SMART" id="SM00387">
    <property type="entry name" value="HATPase_c"/>
    <property type="match status" value="1"/>
</dbReference>
<evidence type="ECO:0000313" key="14">
    <source>
        <dbReference type="Proteomes" id="UP000529637"/>
    </source>
</evidence>
<dbReference type="PROSITE" id="PS50110">
    <property type="entry name" value="RESPONSE_REGULATORY"/>
    <property type="match status" value="1"/>
</dbReference>
<dbReference type="SMART" id="SM00448">
    <property type="entry name" value="REC"/>
    <property type="match status" value="1"/>
</dbReference>
<keyword evidence="6" id="KW-0418">Kinase</keyword>
<dbReference type="PROSITE" id="PS50112">
    <property type="entry name" value="PAS"/>
    <property type="match status" value="1"/>
</dbReference>
<feature type="domain" description="PAC" evidence="12">
    <location>
        <begin position="334"/>
        <end position="386"/>
    </location>
</feature>
<dbReference type="GO" id="GO:0000155">
    <property type="term" value="F:phosphorelay sensor kinase activity"/>
    <property type="evidence" value="ECO:0007669"/>
    <property type="project" value="InterPro"/>
</dbReference>
<dbReference type="SUPFAM" id="SSF47384">
    <property type="entry name" value="Homodimeric domain of signal transducing histidine kinase"/>
    <property type="match status" value="1"/>
</dbReference>
<dbReference type="PROSITE" id="PS50109">
    <property type="entry name" value="HIS_KIN"/>
    <property type="match status" value="1"/>
</dbReference>
<dbReference type="Gene3D" id="3.40.50.2300">
    <property type="match status" value="1"/>
</dbReference>
<feature type="domain" description="PAS" evidence="11">
    <location>
        <begin position="534"/>
        <end position="587"/>
    </location>
</feature>
<keyword evidence="14" id="KW-1185">Reference proteome</keyword>
<feature type="domain" description="PAC" evidence="12">
    <location>
        <begin position="206"/>
        <end position="258"/>
    </location>
</feature>
<dbReference type="PRINTS" id="PR00344">
    <property type="entry name" value="BCTRLSENSOR"/>
</dbReference>
<feature type="domain" description="PAC" evidence="12">
    <location>
        <begin position="463"/>
        <end position="514"/>
    </location>
</feature>
<dbReference type="Gene3D" id="3.30.450.20">
    <property type="entry name" value="PAS domain"/>
    <property type="match status" value="4"/>
</dbReference>
<dbReference type="InterPro" id="IPR035965">
    <property type="entry name" value="PAS-like_dom_sf"/>
</dbReference>
<organism evidence="13 14">
    <name type="scientific">Piscinibacter koreensis</name>
    <dbReference type="NCBI Taxonomy" id="2742824"/>
    <lineage>
        <taxon>Bacteria</taxon>
        <taxon>Pseudomonadati</taxon>
        <taxon>Pseudomonadota</taxon>
        <taxon>Betaproteobacteria</taxon>
        <taxon>Burkholderiales</taxon>
        <taxon>Sphaerotilaceae</taxon>
        <taxon>Piscinibacter</taxon>
    </lineage>
</organism>
<evidence type="ECO:0000259" key="10">
    <source>
        <dbReference type="PROSITE" id="PS50110"/>
    </source>
</evidence>
<dbReference type="SUPFAM" id="SSF55874">
    <property type="entry name" value="ATPase domain of HSP90 chaperone/DNA topoisomerase II/histidine kinase"/>
    <property type="match status" value="1"/>
</dbReference>
<comment type="caution">
    <text evidence="13">The sequence shown here is derived from an EMBL/GenBank/DDBJ whole genome shotgun (WGS) entry which is preliminary data.</text>
</comment>
<dbReference type="PANTHER" id="PTHR43304">
    <property type="entry name" value="PHYTOCHROME-LIKE PROTEIN CPH1"/>
    <property type="match status" value="1"/>
</dbReference>
<dbReference type="Pfam" id="PF08447">
    <property type="entry name" value="PAS_3"/>
    <property type="match status" value="4"/>
</dbReference>
<gene>
    <name evidence="13" type="ORF">HQN59_15510</name>
</gene>
<evidence type="ECO:0000256" key="6">
    <source>
        <dbReference type="ARBA" id="ARBA00022777"/>
    </source>
</evidence>
<dbReference type="InterPro" id="IPR003594">
    <property type="entry name" value="HATPase_dom"/>
</dbReference>
<dbReference type="Pfam" id="PF02518">
    <property type="entry name" value="HATPase_c"/>
    <property type="match status" value="1"/>
</dbReference>
<dbReference type="Gene3D" id="3.30.565.10">
    <property type="entry name" value="Histidine kinase-like ATPase, C-terminal domain"/>
    <property type="match status" value="1"/>
</dbReference>
<reference evidence="13 14" key="1">
    <citation type="submission" date="2020-06" db="EMBL/GenBank/DDBJ databases">
        <title>Schlegella sp. ID0723 isolated from air conditioner.</title>
        <authorList>
            <person name="Kim D.Y."/>
            <person name="Kim D.-U."/>
        </authorList>
    </citation>
    <scope>NUCLEOTIDE SEQUENCE [LARGE SCALE GENOMIC DNA]</scope>
    <source>
        <strain evidence="13 14">ID0723</strain>
    </source>
</reference>
<dbReference type="InterPro" id="IPR011006">
    <property type="entry name" value="CheY-like_superfamily"/>
</dbReference>
<name>A0A7Y6NPZ3_9BURK</name>
<dbReference type="RefSeq" id="WP_176070025.1">
    <property type="nucleotide sequence ID" value="NZ_JABWMJ010000007.1"/>
</dbReference>
<dbReference type="CDD" id="cd00130">
    <property type="entry name" value="PAS"/>
    <property type="match status" value="4"/>
</dbReference>
<evidence type="ECO:0000256" key="8">
    <source>
        <dbReference type="SAM" id="MobiDB-lite"/>
    </source>
</evidence>
<proteinExistence type="predicted"/>
<evidence type="ECO:0000256" key="7">
    <source>
        <dbReference type="PROSITE-ProRule" id="PRU00169"/>
    </source>
</evidence>
<dbReference type="SMART" id="SM00086">
    <property type="entry name" value="PAC"/>
    <property type="match status" value="4"/>
</dbReference>
<dbReference type="Pfam" id="PF00512">
    <property type="entry name" value="HisKA"/>
    <property type="match status" value="1"/>
</dbReference>
<dbReference type="InterPro" id="IPR036890">
    <property type="entry name" value="HATPase_C_sf"/>
</dbReference>
<dbReference type="InterPro" id="IPR004358">
    <property type="entry name" value="Sig_transdc_His_kin-like_C"/>
</dbReference>
<dbReference type="AlphaFoldDB" id="A0A7Y6NPZ3"/>
<dbReference type="CDD" id="cd00082">
    <property type="entry name" value="HisKA"/>
    <property type="match status" value="1"/>
</dbReference>
<protein>
    <recommendedName>
        <fullName evidence="3">histidine kinase</fullName>
        <ecNumber evidence="3">2.7.13.3</ecNumber>
    </recommendedName>
</protein>
<accession>A0A7Y6NPZ3</accession>
<evidence type="ECO:0000259" key="9">
    <source>
        <dbReference type="PROSITE" id="PS50109"/>
    </source>
</evidence>
<feature type="domain" description="Response regulatory" evidence="10">
    <location>
        <begin position="919"/>
        <end position="1036"/>
    </location>
</feature>
<evidence type="ECO:0000256" key="1">
    <source>
        <dbReference type="ARBA" id="ARBA00000085"/>
    </source>
</evidence>
<dbReference type="SUPFAM" id="SSF55785">
    <property type="entry name" value="PYP-like sensor domain (PAS domain)"/>
    <property type="match status" value="4"/>
</dbReference>